<dbReference type="KEGG" id="msea:METESE_37730"/>
<dbReference type="RefSeq" id="WP_243333598.1">
    <property type="nucleotide sequence ID" value="NZ_AP027081.1"/>
</dbReference>
<sequence>MDLRPPSLRRLAGGAAVVSVLVLAACGHRKAAAPDWAGSAPAGTVMALSGRAGWLIEQQAFQAYLRQYPYADQTLDLFLKKARISPARETGRISFYVLSVPRVDPDGKPSLPEFLIQLGGFKDQAGLNMAVSEAFPTEGSLPVNRQELPVHVILDVNQVHIRAVTDAQGRVWLGDLKTLTRLAMGPLGPRHPVMKAAEWTDGASPIQGFLQVRPILDGLSASVPPDLARSLPKGIESLAWSVTPGGKGTHRFDLSLTGSPEAILQVAPWVQRFMAAASAVQGGTGTAAPEILQERERIGLRCQMTADQINQALGRLALPGLSLAGKK</sequence>
<dbReference type="PROSITE" id="PS51257">
    <property type="entry name" value="PROKAR_LIPOPROTEIN"/>
    <property type="match status" value="1"/>
</dbReference>
<gene>
    <name evidence="1" type="ORF">METESE_37730</name>
</gene>
<keyword evidence="2" id="KW-1185">Reference proteome</keyword>
<dbReference type="EMBL" id="AP027081">
    <property type="protein sequence ID" value="BDU78815.1"/>
    <property type="molecule type" value="Genomic_DNA"/>
</dbReference>
<organism evidence="1 2">
    <name type="scientific">Mesoterricola sediminis</name>
    <dbReference type="NCBI Taxonomy" id="2927980"/>
    <lineage>
        <taxon>Bacteria</taxon>
        <taxon>Pseudomonadati</taxon>
        <taxon>Acidobacteriota</taxon>
        <taxon>Holophagae</taxon>
        <taxon>Holophagales</taxon>
        <taxon>Holophagaceae</taxon>
        <taxon>Mesoterricola</taxon>
    </lineage>
</organism>
<proteinExistence type="predicted"/>
<name>A0AA48KF92_9BACT</name>
<dbReference type="Proteomes" id="UP001228113">
    <property type="component" value="Chromosome"/>
</dbReference>
<accession>A0AA48KF92</accession>
<dbReference type="AlphaFoldDB" id="A0AA48KF92"/>
<evidence type="ECO:0000313" key="2">
    <source>
        <dbReference type="Proteomes" id="UP001228113"/>
    </source>
</evidence>
<reference evidence="1" key="1">
    <citation type="journal article" date="2023" name="Int. J. Syst. Evol. Microbiol.">
        <title>Mesoterricola silvestris gen. nov., sp. nov., Mesoterricola sediminis sp. nov., Geothrix oryzae sp. nov., Geothrix edaphica sp. nov., Geothrix rubra sp. nov., and Geothrix limicola sp. nov., six novel members of Acidobacteriota isolated from soils.</title>
        <authorList>
            <person name="Itoh H."/>
            <person name="Sugisawa Y."/>
            <person name="Mise K."/>
            <person name="Xu Z."/>
            <person name="Kuniyasu M."/>
            <person name="Ushijima N."/>
            <person name="Kawano K."/>
            <person name="Kobayashi E."/>
            <person name="Shiratori Y."/>
            <person name="Masuda Y."/>
            <person name="Senoo K."/>
        </authorList>
    </citation>
    <scope>NUCLEOTIDE SEQUENCE</scope>
    <source>
        <strain evidence="1">W786</strain>
    </source>
</reference>
<evidence type="ECO:0000313" key="1">
    <source>
        <dbReference type="EMBL" id="BDU78815.1"/>
    </source>
</evidence>
<protein>
    <recommendedName>
        <fullName evidence="3">Lipoprotein</fullName>
    </recommendedName>
</protein>
<evidence type="ECO:0008006" key="3">
    <source>
        <dbReference type="Google" id="ProtNLM"/>
    </source>
</evidence>